<dbReference type="FunFam" id="3.40.1170.10:FF:000001">
    <property type="entry name" value="DNA mismatch repair protein MutS"/>
    <property type="match status" value="1"/>
</dbReference>
<dbReference type="GO" id="GO:0006298">
    <property type="term" value="P:mismatch repair"/>
    <property type="evidence" value="ECO:0007669"/>
    <property type="project" value="UniProtKB-UniRule"/>
</dbReference>
<dbReference type="Pfam" id="PF00488">
    <property type="entry name" value="MutS_V"/>
    <property type="match status" value="1"/>
</dbReference>
<dbReference type="GO" id="GO:0030983">
    <property type="term" value="F:mismatched DNA binding"/>
    <property type="evidence" value="ECO:0007669"/>
    <property type="project" value="InterPro"/>
</dbReference>
<dbReference type="SUPFAM" id="SSF55271">
    <property type="entry name" value="DNA repair protein MutS, domain I"/>
    <property type="match status" value="1"/>
</dbReference>
<comment type="caution">
    <text evidence="12">The sequence shown here is derived from an EMBL/GenBank/DDBJ whole genome shotgun (WGS) entry which is preliminary data.</text>
</comment>
<evidence type="ECO:0000256" key="10">
    <source>
        <dbReference type="RuleBase" id="RU003756"/>
    </source>
</evidence>
<dbReference type="SMART" id="SM00534">
    <property type="entry name" value="MUTSac"/>
    <property type="match status" value="1"/>
</dbReference>
<dbReference type="Pfam" id="PF05188">
    <property type="entry name" value="MutS_II"/>
    <property type="match status" value="1"/>
</dbReference>
<sequence>MMQQYMRIKAQHPNELLFYRMGDFYELFFEDAQKASDLLDITLTARGKKEGNPIPMCGVPHHSADNYLSKLIKNGVSVAICEQVGDPQTTKGPVERKVMRVLTPGTVTDEALLDEKSENLLVSVAQRDETFGIASLDICSGSFQINEVFSKDIFLSEIERLSPKEIIISDCFSASKMLDPNICVNKKSLWEFDLDVAEKTLNSHFGTRDLTAFGCDDMKLGISAAGCLLKYALDTQRNDLSHIQKITTETQSDKVILDPASRKNLEIDQNLNGGTRNTLYEVMNTTATSMGARLLRRMLNQPSQDINALTKTQNSIESLHKELIYHSIHESLKKVGDMERILTRVALRSARPRDLTRLAISIDQLPLIQNNLSTCNDEHIDTLKNAAQPFPNLSALLQKAIIENPPMTIREGGVIADGYDNELDELRALNSNAGQYLIEMENKEKDKTGISTLKVGYNRVHGYYIEISKGQSAQAPIEYIRRQTLKNAERYITPELKIFEDKALSAKSKALTREKILYEELLDEINLDIQELRECAESLAQIDVLSSLAERAKTLKFCKPSLTKTSMIKIKDGRHLVIENSIDSPFIPNDLSMDQHRRMLIITGPNMGGKSTYMRQTALIVLLAQVGSFVPASKAEIGIVDRIFTRIGSSDDLAGGRSTFMVEMVETANILHNSSERSLVLMDEIGRGTSTFDGLSIAWACANFLVSEVKALTLFATHYFELTKLPSHEKISANVHLNAEEYKDRIIFMHKVIEGPANKSYGLQVAKLAGIPDNVITVAKEQLRLLENQNMENSGNVFPESHLSSTNSKVESPAETKLKSFVDDVKPDELTPKQALELIYELKNL</sequence>
<gene>
    <name evidence="9 12" type="primary">mutS</name>
    <name evidence="12" type="ORF">EVB02_04330</name>
</gene>
<keyword evidence="3 9" id="KW-0547">Nucleotide-binding</keyword>
<accession>A0A520LJN2</accession>
<dbReference type="SMART" id="SM00533">
    <property type="entry name" value="MUTSd"/>
    <property type="match status" value="1"/>
</dbReference>
<organism evidence="12 13">
    <name type="scientific">SAR92 clade bacterium</name>
    <dbReference type="NCBI Taxonomy" id="2315479"/>
    <lineage>
        <taxon>Bacteria</taxon>
        <taxon>Pseudomonadati</taxon>
        <taxon>Pseudomonadota</taxon>
        <taxon>Gammaproteobacteria</taxon>
        <taxon>Cellvibrionales</taxon>
        <taxon>Porticoccaceae</taxon>
        <taxon>SAR92 clade</taxon>
    </lineage>
</organism>
<comment type="function">
    <text evidence="8 9">This protein is involved in the repair of mismatches in DNA. It is possible that it carries out the mismatch recognition step. This protein has a weak ATPase activity.</text>
</comment>
<dbReference type="InterPro" id="IPR007860">
    <property type="entry name" value="DNA_mmatch_repair_MutS_con_dom"/>
</dbReference>
<evidence type="ECO:0000313" key="12">
    <source>
        <dbReference type="EMBL" id="RZO03006.1"/>
    </source>
</evidence>
<dbReference type="InterPro" id="IPR007696">
    <property type="entry name" value="DNA_mismatch_repair_MutS_core"/>
</dbReference>
<evidence type="ECO:0000256" key="3">
    <source>
        <dbReference type="ARBA" id="ARBA00022741"/>
    </source>
</evidence>
<dbReference type="GO" id="GO:0003684">
    <property type="term" value="F:damaged DNA binding"/>
    <property type="evidence" value="ECO:0007669"/>
    <property type="project" value="UniProtKB-UniRule"/>
</dbReference>
<dbReference type="FunFam" id="3.40.50.300:FF:000870">
    <property type="entry name" value="MutS protein homolog 4"/>
    <property type="match status" value="1"/>
</dbReference>
<keyword evidence="6 9" id="KW-0238">DNA-binding</keyword>
<feature type="binding site" evidence="9">
    <location>
        <begin position="604"/>
        <end position="611"/>
    </location>
    <ligand>
        <name>ATP</name>
        <dbReference type="ChEBI" id="CHEBI:30616"/>
    </ligand>
</feature>
<dbReference type="GO" id="GO:0005524">
    <property type="term" value="F:ATP binding"/>
    <property type="evidence" value="ECO:0007669"/>
    <property type="project" value="UniProtKB-UniRule"/>
</dbReference>
<evidence type="ECO:0000313" key="13">
    <source>
        <dbReference type="Proteomes" id="UP000318148"/>
    </source>
</evidence>
<dbReference type="InterPro" id="IPR017261">
    <property type="entry name" value="DNA_mismatch_repair_MutS/MSH"/>
</dbReference>
<evidence type="ECO:0000256" key="5">
    <source>
        <dbReference type="ARBA" id="ARBA00022840"/>
    </source>
</evidence>
<dbReference type="Proteomes" id="UP000318148">
    <property type="component" value="Unassembled WGS sequence"/>
</dbReference>
<evidence type="ECO:0000256" key="7">
    <source>
        <dbReference type="ARBA" id="ARBA00023204"/>
    </source>
</evidence>
<evidence type="ECO:0000256" key="1">
    <source>
        <dbReference type="ARBA" id="ARBA00006271"/>
    </source>
</evidence>
<dbReference type="InterPro" id="IPR005748">
    <property type="entry name" value="DNA_mismatch_repair_MutS"/>
</dbReference>
<feature type="domain" description="DNA mismatch repair proteins mutS family" evidence="11">
    <location>
        <begin position="678"/>
        <end position="694"/>
    </location>
</feature>
<dbReference type="PANTHER" id="PTHR11361">
    <property type="entry name" value="DNA MISMATCH REPAIR PROTEIN MUTS FAMILY MEMBER"/>
    <property type="match status" value="1"/>
</dbReference>
<dbReference type="AlphaFoldDB" id="A0A520LJN2"/>
<evidence type="ECO:0000256" key="4">
    <source>
        <dbReference type="ARBA" id="ARBA00022763"/>
    </source>
</evidence>
<evidence type="ECO:0000256" key="8">
    <source>
        <dbReference type="ARBA" id="ARBA00024647"/>
    </source>
</evidence>
<dbReference type="HAMAP" id="MF_00096">
    <property type="entry name" value="MutS"/>
    <property type="match status" value="1"/>
</dbReference>
<comment type="similarity">
    <text evidence="1 9 10">Belongs to the DNA mismatch repair MutS family.</text>
</comment>
<dbReference type="Gene3D" id="3.40.50.300">
    <property type="entry name" value="P-loop containing nucleotide triphosphate hydrolases"/>
    <property type="match status" value="1"/>
</dbReference>
<keyword evidence="7 9" id="KW-0234">DNA repair</keyword>
<dbReference type="Gene3D" id="3.40.1170.10">
    <property type="entry name" value="DNA repair protein MutS, domain I"/>
    <property type="match status" value="1"/>
</dbReference>
<dbReference type="Gene3D" id="6.10.140.430">
    <property type="match status" value="1"/>
</dbReference>
<dbReference type="EMBL" id="SHBO01000070">
    <property type="protein sequence ID" value="RZO03006.1"/>
    <property type="molecule type" value="Genomic_DNA"/>
</dbReference>
<dbReference type="InterPro" id="IPR045076">
    <property type="entry name" value="MutS"/>
</dbReference>
<dbReference type="GO" id="GO:0140664">
    <property type="term" value="F:ATP-dependent DNA damage sensor activity"/>
    <property type="evidence" value="ECO:0007669"/>
    <property type="project" value="InterPro"/>
</dbReference>
<evidence type="ECO:0000259" key="11">
    <source>
        <dbReference type="PROSITE" id="PS00486"/>
    </source>
</evidence>
<dbReference type="Gene3D" id="3.30.420.110">
    <property type="entry name" value="MutS, connector domain"/>
    <property type="match status" value="1"/>
</dbReference>
<dbReference type="Gene3D" id="1.10.1420.10">
    <property type="match status" value="2"/>
</dbReference>
<keyword evidence="5 9" id="KW-0067">ATP-binding</keyword>
<dbReference type="Pfam" id="PF05192">
    <property type="entry name" value="MutS_III"/>
    <property type="match status" value="1"/>
</dbReference>
<dbReference type="Pfam" id="PF05190">
    <property type="entry name" value="MutS_IV"/>
    <property type="match status" value="1"/>
</dbReference>
<evidence type="ECO:0000256" key="6">
    <source>
        <dbReference type="ARBA" id="ARBA00023125"/>
    </source>
</evidence>
<dbReference type="NCBIfam" id="NF003810">
    <property type="entry name" value="PRK05399.1"/>
    <property type="match status" value="1"/>
</dbReference>
<dbReference type="CDD" id="cd03284">
    <property type="entry name" value="ABC_MutS1"/>
    <property type="match status" value="1"/>
</dbReference>
<dbReference type="PROSITE" id="PS00486">
    <property type="entry name" value="DNA_MISMATCH_REPAIR_2"/>
    <property type="match status" value="1"/>
</dbReference>
<dbReference type="InterPro" id="IPR007861">
    <property type="entry name" value="DNA_mismatch_repair_MutS_clamp"/>
</dbReference>
<dbReference type="GO" id="GO:0005829">
    <property type="term" value="C:cytosol"/>
    <property type="evidence" value="ECO:0007669"/>
    <property type="project" value="TreeGrafter"/>
</dbReference>
<evidence type="ECO:0000256" key="2">
    <source>
        <dbReference type="ARBA" id="ARBA00021982"/>
    </source>
</evidence>
<dbReference type="NCBIfam" id="TIGR01070">
    <property type="entry name" value="mutS1"/>
    <property type="match status" value="1"/>
</dbReference>
<name>A0A520LJN2_9GAMM</name>
<dbReference type="PANTHER" id="PTHR11361:SF34">
    <property type="entry name" value="DNA MISMATCH REPAIR PROTEIN MSH1, MITOCHONDRIAL"/>
    <property type="match status" value="1"/>
</dbReference>
<keyword evidence="4 9" id="KW-0227">DNA damage</keyword>
<dbReference type="PIRSF" id="PIRSF037677">
    <property type="entry name" value="DNA_mis_repair_Msh6"/>
    <property type="match status" value="1"/>
</dbReference>
<dbReference type="SUPFAM" id="SSF53150">
    <property type="entry name" value="DNA repair protein MutS, domain II"/>
    <property type="match status" value="1"/>
</dbReference>
<dbReference type="InterPro" id="IPR007695">
    <property type="entry name" value="DNA_mismatch_repair_MutS-lik_N"/>
</dbReference>
<protein>
    <recommendedName>
        <fullName evidence="2 9">DNA mismatch repair protein MutS</fullName>
    </recommendedName>
</protein>
<dbReference type="InterPro" id="IPR016151">
    <property type="entry name" value="DNA_mismatch_repair_MutS_N"/>
</dbReference>
<dbReference type="Pfam" id="PF01624">
    <property type="entry name" value="MutS_I"/>
    <property type="match status" value="1"/>
</dbReference>
<dbReference type="SUPFAM" id="SSF48334">
    <property type="entry name" value="DNA repair protein MutS, domain III"/>
    <property type="match status" value="1"/>
</dbReference>
<dbReference type="InterPro" id="IPR027417">
    <property type="entry name" value="P-loop_NTPase"/>
</dbReference>
<dbReference type="InterPro" id="IPR036678">
    <property type="entry name" value="MutS_con_dom_sf"/>
</dbReference>
<dbReference type="SUPFAM" id="SSF52540">
    <property type="entry name" value="P-loop containing nucleoside triphosphate hydrolases"/>
    <property type="match status" value="1"/>
</dbReference>
<evidence type="ECO:0000256" key="9">
    <source>
        <dbReference type="HAMAP-Rule" id="MF_00096"/>
    </source>
</evidence>
<proteinExistence type="inferred from homology"/>
<dbReference type="InterPro" id="IPR000432">
    <property type="entry name" value="DNA_mismatch_repair_MutS_C"/>
</dbReference>
<reference evidence="12 13" key="1">
    <citation type="submission" date="2019-02" db="EMBL/GenBank/DDBJ databases">
        <title>Prokaryotic population dynamics and viral predation in marine succession experiment using metagenomics: the confinement effect.</title>
        <authorList>
            <person name="Haro-Moreno J.M."/>
            <person name="Rodriguez-Valera F."/>
            <person name="Lopez-Perez M."/>
        </authorList>
    </citation>
    <scope>NUCLEOTIDE SEQUENCE [LARGE SCALE GENOMIC DNA]</scope>
    <source>
        <strain evidence="12">MED-G169</strain>
    </source>
</reference>
<dbReference type="FunFam" id="1.10.1420.10:FF:000002">
    <property type="entry name" value="DNA mismatch repair protein MutS"/>
    <property type="match status" value="1"/>
</dbReference>
<dbReference type="InterPro" id="IPR036187">
    <property type="entry name" value="DNA_mismatch_repair_MutS_sf"/>
</dbReference>